<evidence type="ECO:0000256" key="1">
    <source>
        <dbReference type="SAM" id="MobiDB-lite"/>
    </source>
</evidence>
<feature type="region of interest" description="Disordered" evidence="1">
    <location>
        <begin position="263"/>
        <end position="309"/>
    </location>
</feature>
<feature type="compositionally biased region" description="Basic and acidic residues" evidence="1">
    <location>
        <begin position="108"/>
        <end position="137"/>
    </location>
</feature>
<comment type="caution">
    <text evidence="2">The sequence shown here is derived from an EMBL/GenBank/DDBJ whole genome shotgun (WGS) entry which is preliminary data.</text>
</comment>
<feature type="region of interest" description="Disordered" evidence="1">
    <location>
        <begin position="1"/>
        <end position="156"/>
    </location>
</feature>
<dbReference type="Proteomes" id="UP000680206">
    <property type="component" value="Unassembled WGS sequence"/>
</dbReference>
<evidence type="ECO:0000313" key="2">
    <source>
        <dbReference type="EMBL" id="MBO2459805.1"/>
    </source>
</evidence>
<protein>
    <recommendedName>
        <fullName evidence="4">Scaffolding protein</fullName>
    </recommendedName>
</protein>
<feature type="compositionally biased region" description="Acidic residues" evidence="1">
    <location>
        <begin position="78"/>
        <end position="93"/>
    </location>
</feature>
<evidence type="ECO:0000313" key="3">
    <source>
        <dbReference type="Proteomes" id="UP000680206"/>
    </source>
</evidence>
<feature type="compositionally biased region" description="Basic and acidic residues" evidence="1">
    <location>
        <begin position="47"/>
        <end position="65"/>
    </location>
</feature>
<keyword evidence="3" id="KW-1185">Reference proteome</keyword>
<reference evidence="2 3" key="1">
    <citation type="submission" date="2021-03" db="EMBL/GenBank/DDBJ databases">
        <title>Actinomadura violae sp. nov., isolated from lichen in Thailand.</title>
        <authorList>
            <person name="Kanchanasin P."/>
            <person name="Saeng-In P."/>
            <person name="Phongsopitanun W."/>
            <person name="Yuki M."/>
            <person name="Kudo T."/>
            <person name="Ohkuma M."/>
            <person name="Tanasupawat S."/>
        </authorList>
    </citation>
    <scope>NUCLEOTIDE SEQUENCE [LARGE SCALE GENOMIC DNA]</scope>
    <source>
        <strain evidence="2 3">LCR2-06</strain>
    </source>
</reference>
<name>A0ABS3RUW0_9ACTN</name>
<organism evidence="2 3">
    <name type="scientific">Actinomadura violacea</name>
    <dbReference type="NCBI Taxonomy" id="2819934"/>
    <lineage>
        <taxon>Bacteria</taxon>
        <taxon>Bacillati</taxon>
        <taxon>Actinomycetota</taxon>
        <taxon>Actinomycetes</taxon>
        <taxon>Streptosporangiales</taxon>
        <taxon>Thermomonosporaceae</taxon>
        <taxon>Actinomadura</taxon>
    </lineage>
</organism>
<proteinExistence type="predicted"/>
<dbReference type="RefSeq" id="WP_208242805.1">
    <property type="nucleotide sequence ID" value="NZ_JAGEPF010000012.1"/>
</dbReference>
<feature type="compositionally biased region" description="Basic and acidic residues" evidence="1">
    <location>
        <begin position="266"/>
        <end position="282"/>
    </location>
</feature>
<evidence type="ECO:0008006" key="4">
    <source>
        <dbReference type="Google" id="ProtNLM"/>
    </source>
</evidence>
<dbReference type="EMBL" id="JAGEPF010000012">
    <property type="protein sequence ID" value="MBO2459805.1"/>
    <property type="molecule type" value="Genomic_DNA"/>
</dbReference>
<sequence length="309" mass="33496">MNDKDQSALNLPDVSTLPVHDHTGLRALAVLPSGRIVWPVQGGAPDDSEKTGDSGHDDQGDGRDDDHDDDGGDGRDDGGDDDTEEDDADDDGDGDGKEKARRRRDRYGRRGSDDKTARTIAALREDFKGERSKRQAAEKNTAALQKQIDDMQAAQTKQADALAKALGLKKDDEPPTPEQLAKDFDKQLKAAQADTDTERQRADTAEANWREAAIQLAVYLAADDHDANAKALLDSARFLKKVAGLDPSDSAFEDQIAEAIKNAVDGNERLRKPKPRAAERSGGEMNTGPKPNRKRPASMSEAITNAYAK</sequence>
<gene>
    <name evidence="2" type="ORF">J4709_19685</name>
</gene>
<accession>A0ABS3RUW0</accession>